<evidence type="ECO:0000259" key="9">
    <source>
        <dbReference type="Pfam" id="PF01571"/>
    </source>
</evidence>
<keyword evidence="12" id="KW-1185">Reference proteome</keyword>
<dbReference type="AlphaFoldDB" id="A0A9X2AEJ4"/>
<comment type="caution">
    <text evidence="11">The sequence shown here is derived from an EMBL/GenBank/DDBJ whole genome shotgun (WGS) entry which is preliminary data.</text>
</comment>
<dbReference type="Gene3D" id="3.30.1360.120">
    <property type="entry name" value="Probable tRNA modification gtpase trme, domain 1"/>
    <property type="match status" value="1"/>
</dbReference>
<evidence type="ECO:0000256" key="7">
    <source>
        <dbReference type="HAMAP-Rule" id="MF_00259"/>
    </source>
</evidence>
<dbReference type="InterPro" id="IPR006223">
    <property type="entry name" value="GcvT"/>
</dbReference>
<dbReference type="NCBIfam" id="NF001567">
    <property type="entry name" value="PRK00389.1"/>
    <property type="match status" value="1"/>
</dbReference>
<dbReference type="FunFam" id="2.40.30.110:FF:000003">
    <property type="entry name" value="Aminomethyltransferase"/>
    <property type="match status" value="1"/>
</dbReference>
<gene>
    <name evidence="7 11" type="primary">gcvT</name>
    <name evidence="11" type="ORF">MM817_01431</name>
</gene>
<sequence length="362" mass="39982">MLKRTPLFDLYAQFGAKTIDFGGWEMPVQFSGIMAEHEAVRTRAGLFDVSHMGEFEVSGPHALEFLQTISTNDVSRLEILQALYTPICYDDGGTVDDVLIYRLADADYLVVVNASNIEKDEEWFMSHSCGANIVNRSSQMAQLALQGPFSVRILQKLTDETVEQIPYYYCRSNVMIAGISCLVARTGYTGEDGYEIYLNASDAAHMFLALMEAGEPEGIVPCGLGARDTLRLEARLPLYGHELTADITPLEAGIGMFVKLQKGEFHGSTALTRQKEHGISRKVVGFELLDRGIARAGHEVMVDGKKIGFVTSGTLSPTLHKSIGLALLDKGYTEIGQDIVIDIRGKQTRATIVKTPFYRRQK</sequence>
<dbReference type="EC" id="2.1.2.10" evidence="2 7"/>
<protein>
    <recommendedName>
        <fullName evidence="2 7">Aminomethyltransferase</fullName>
        <ecNumber evidence="2 7">2.1.2.10</ecNumber>
    </recommendedName>
    <alternativeName>
        <fullName evidence="5 7">Glycine cleavage system T protein</fullName>
    </alternativeName>
</protein>
<evidence type="ECO:0000256" key="6">
    <source>
        <dbReference type="ARBA" id="ARBA00047665"/>
    </source>
</evidence>
<dbReference type="FunFam" id="3.30.70.1400:FF:000001">
    <property type="entry name" value="Aminomethyltransferase"/>
    <property type="match status" value="1"/>
</dbReference>
<evidence type="ECO:0000256" key="3">
    <source>
        <dbReference type="ARBA" id="ARBA00022576"/>
    </source>
</evidence>
<comment type="subunit">
    <text evidence="7">The glycine cleavage system is composed of four proteins: P, T, L and H.</text>
</comment>
<dbReference type="GO" id="GO:0008483">
    <property type="term" value="F:transaminase activity"/>
    <property type="evidence" value="ECO:0007669"/>
    <property type="project" value="UniProtKB-KW"/>
</dbReference>
<dbReference type="GO" id="GO:0019464">
    <property type="term" value="P:glycine decarboxylation via glycine cleavage system"/>
    <property type="evidence" value="ECO:0007669"/>
    <property type="project" value="UniProtKB-UniRule"/>
</dbReference>
<dbReference type="PIRSF" id="PIRSF006487">
    <property type="entry name" value="GcvT"/>
    <property type="match status" value="1"/>
</dbReference>
<dbReference type="NCBIfam" id="TIGR00528">
    <property type="entry name" value="gcvT"/>
    <property type="match status" value="1"/>
</dbReference>
<accession>A0A9X2AEJ4</accession>
<comment type="similarity">
    <text evidence="1 7">Belongs to the GcvT family.</text>
</comment>
<dbReference type="InterPro" id="IPR029043">
    <property type="entry name" value="GcvT/YgfZ_C"/>
</dbReference>
<feature type="domain" description="Aminomethyltransferase C-terminal" evidence="10">
    <location>
        <begin position="281"/>
        <end position="358"/>
    </location>
</feature>
<evidence type="ECO:0000256" key="4">
    <source>
        <dbReference type="ARBA" id="ARBA00022679"/>
    </source>
</evidence>
<name>A0A9X2AEJ4_9BACL</name>
<comment type="catalytic activity">
    <reaction evidence="6 7">
        <text>N(6)-[(R)-S(8)-aminomethyldihydrolipoyl]-L-lysyl-[protein] + (6S)-5,6,7,8-tetrahydrofolate = N(6)-[(R)-dihydrolipoyl]-L-lysyl-[protein] + (6R)-5,10-methylene-5,6,7,8-tetrahydrofolate + NH4(+)</text>
        <dbReference type="Rhea" id="RHEA:16945"/>
        <dbReference type="Rhea" id="RHEA-COMP:10475"/>
        <dbReference type="Rhea" id="RHEA-COMP:10492"/>
        <dbReference type="ChEBI" id="CHEBI:15636"/>
        <dbReference type="ChEBI" id="CHEBI:28938"/>
        <dbReference type="ChEBI" id="CHEBI:57453"/>
        <dbReference type="ChEBI" id="CHEBI:83100"/>
        <dbReference type="ChEBI" id="CHEBI:83143"/>
        <dbReference type="EC" id="2.1.2.10"/>
    </reaction>
</comment>
<comment type="function">
    <text evidence="7">The glycine cleavage system catalyzes the degradation of glycine.</text>
</comment>
<evidence type="ECO:0000259" key="10">
    <source>
        <dbReference type="Pfam" id="PF08669"/>
    </source>
</evidence>
<organism evidence="11 12">
    <name type="scientific">Sulfoacidibacillus ferrooxidans</name>
    <dbReference type="NCBI Taxonomy" id="2005001"/>
    <lineage>
        <taxon>Bacteria</taxon>
        <taxon>Bacillati</taxon>
        <taxon>Bacillota</taxon>
        <taxon>Bacilli</taxon>
        <taxon>Bacillales</taxon>
        <taxon>Alicyclobacillaceae</taxon>
        <taxon>Sulfoacidibacillus</taxon>
    </lineage>
</organism>
<evidence type="ECO:0000256" key="8">
    <source>
        <dbReference type="PIRSR" id="PIRSR006487-1"/>
    </source>
</evidence>
<keyword evidence="4 7" id="KW-0808">Transferase</keyword>
<proteinExistence type="inferred from homology"/>
<dbReference type="InterPro" id="IPR028896">
    <property type="entry name" value="GcvT/YgfZ/DmdA"/>
</dbReference>
<dbReference type="Pfam" id="PF08669">
    <property type="entry name" value="GCV_T_C"/>
    <property type="match status" value="1"/>
</dbReference>
<dbReference type="EMBL" id="JALBUF010000003">
    <property type="protein sequence ID" value="MCI0183161.1"/>
    <property type="molecule type" value="Genomic_DNA"/>
</dbReference>
<evidence type="ECO:0000313" key="12">
    <source>
        <dbReference type="Proteomes" id="UP001139263"/>
    </source>
</evidence>
<dbReference type="Gene3D" id="2.40.30.110">
    <property type="entry name" value="Aminomethyltransferase beta-barrel domains"/>
    <property type="match status" value="1"/>
</dbReference>
<dbReference type="InterPro" id="IPR027266">
    <property type="entry name" value="TrmE/GcvT-like"/>
</dbReference>
<feature type="domain" description="GCVT N-terminal" evidence="9">
    <location>
        <begin position="8"/>
        <end position="262"/>
    </location>
</feature>
<dbReference type="SUPFAM" id="SSF101790">
    <property type="entry name" value="Aminomethyltransferase beta-barrel domain"/>
    <property type="match status" value="1"/>
</dbReference>
<keyword evidence="3 7" id="KW-0032">Aminotransferase</keyword>
<evidence type="ECO:0000256" key="1">
    <source>
        <dbReference type="ARBA" id="ARBA00008609"/>
    </source>
</evidence>
<dbReference type="InterPro" id="IPR013977">
    <property type="entry name" value="GcvT_C"/>
</dbReference>
<dbReference type="GO" id="GO:0005960">
    <property type="term" value="C:glycine cleavage complex"/>
    <property type="evidence" value="ECO:0007669"/>
    <property type="project" value="InterPro"/>
</dbReference>
<dbReference type="Proteomes" id="UP001139263">
    <property type="component" value="Unassembled WGS sequence"/>
</dbReference>
<evidence type="ECO:0000256" key="2">
    <source>
        <dbReference type="ARBA" id="ARBA00012616"/>
    </source>
</evidence>
<dbReference type="InterPro" id="IPR022903">
    <property type="entry name" value="GcvT_bac"/>
</dbReference>
<evidence type="ECO:0000313" key="11">
    <source>
        <dbReference type="EMBL" id="MCI0183161.1"/>
    </source>
</evidence>
<dbReference type="PANTHER" id="PTHR43757">
    <property type="entry name" value="AMINOMETHYLTRANSFERASE"/>
    <property type="match status" value="1"/>
</dbReference>
<dbReference type="GO" id="GO:0005829">
    <property type="term" value="C:cytosol"/>
    <property type="evidence" value="ECO:0007669"/>
    <property type="project" value="TreeGrafter"/>
</dbReference>
<dbReference type="SUPFAM" id="SSF103025">
    <property type="entry name" value="Folate-binding domain"/>
    <property type="match status" value="1"/>
</dbReference>
<feature type="binding site" evidence="8">
    <location>
        <position position="195"/>
    </location>
    <ligand>
        <name>substrate</name>
    </ligand>
</feature>
<dbReference type="Pfam" id="PF01571">
    <property type="entry name" value="GCV_T"/>
    <property type="match status" value="1"/>
</dbReference>
<dbReference type="InterPro" id="IPR006222">
    <property type="entry name" value="GCVT_N"/>
</dbReference>
<dbReference type="PANTHER" id="PTHR43757:SF2">
    <property type="entry name" value="AMINOMETHYLTRANSFERASE, MITOCHONDRIAL"/>
    <property type="match status" value="1"/>
</dbReference>
<dbReference type="GO" id="GO:0004047">
    <property type="term" value="F:aminomethyltransferase activity"/>
    <property type="evidence" value="ECO:0007669"/>
    <property type="project" value="UniProtKB-UniRule"/>
</dbReference>
<reference evidence="11" key="1">
    <citation type="submission" date="2022-03" db="EMBL/GenBank/DDBJ databases">
        <title>Draft Genome Sequence of Firmicute Strain S0AB, a Heterotrophic Iron/Sulfur-Oxidizing Extreme Acidophile.</title>
        <authorList>
            <person name="Vergara E."/>
            <person name="Pakostova E."/>
            <person name="Johnson D.B."/>
            <person name="Holmes D.S."/>
        </authorList>
    </citation>
    <scope>NUCLEOTIDE SEQUENCE</scope>
    <source>
        <strain evidence="11">S0AB</strain>
    </source>
</reference>
<dbReference type="Gene3D" id="3.30.70.1400">
    <property type="entry name" value="Aminomethyltransferase beta-barrel domains"/>
    <property type="match status" value="1"/>
</dbReference>
<dbReference type="HAMAP" id="MF_00259">
    <property type="entry name" value="GcvT"/>
    <property type="match status" value="1"/>
</dbReference>
<dbReference type="Gene3D" id="4.10.1250.10">
    <property type="entry name" value="Aminomethyltransferase fragment"/>
    <property type="match status" value="1"/>
</dbReference>
<evidence type="ECO:0000256" key="5">
    <source>
        <dbReference type="ARBA" id="ARBA00031395"/>
    </source>
</evidence>